<proteinExistence type="predicted"/>
<evidence type="ECO:0000259" key="1">
    <source>
        <dbReference type="Pfam" id="PF01261"/>
    </source>
</evidence>
<dbReference type="PANTHER" id="PTHR12110">
    <property type="entry name" value="HYDROXYPYRUVATE ISOMERASE"/>
    <property type="match status" value="1"/>
</dbReference>
<dbReference type="GO" id="GO:0016853">
    <property type="term" value="F:isomerase activity"/>
    <property type="evidence" value="ECO:0007669"/>
    <property type="project" value="UniProtKB-KW"/>
</dbReference>
<protein>
    <submittedName>
        <fullName evidence="2">Sugar phosphate isomerase/epimerase</fullName>
    </submittedName>
</protein>
<keyword evidence="3" id="KW-1185">Reference proteome</keyword>
<dbReference type="EMBL" id="QQNA01000324">
    <property type="protein sequence ID" value="RDG33972.1"/>
    <property type="molecule type" value="Genomic_DNA"/>
</dbReference>
<name>A0A370AZW6_9ACTN</name>
<dbReference type="InterPro" id="IPR050312">
    <property type="entry name" value="IolE/XylAMocC-like"/>
</dbReference>
<evidence type="ECO:0000313" key="3">
    <source>
        <dbReference type="Proteomes" id="UP000253741"/>
    </source>
</evidence>
<keyword evidence="2" id="KW-0413">Isomerase</keyword>
<dbReference type="Gene3D" id="3.20.20.150">
    <property type="entry name" value="Divalent-metal-dependent TIM barrel enzymes"/>
    <property type="match status" value="1"/>
</dbReference>
<dbReference type="PANTHER" id="PTHR12110:SF53">
    <property type="entry name" value="BLR5974 PROTEIN"/>
    <property type="match status" value="1"/>
</dbReference>
<feature type="non-terminal residue" evidence="2">
    <location>
        <position position="1"/>
    </location>
</feature>
<comment type="caution">
    <text evidence="2">The sequence shown here is derived from an EMBL/GenBank/DDBJ whole genome shotgun (WGS) entry which is preliminary data.</text>
</comment>
<feature type="domain" description="Xylose isomerase-like TIM barrel" evidence="1">
    <location>
        <begin position="31"/>
        <end position="203"/>
    </location>
</feature>
<evidence type="ECO:0000313" key="2">
    <source>
        <dbReference type="EMBL" id="RDG33972.1"/>
    </source>
</evidence>
<sequence>LSTFPEAVPASGKVDSFQFPTRVAPERREGWVERAIAVAGVLGTDLIRVFSHLRVVEGLTESFLHDPLLSHALKRAEHAGVRLLLENEPVCTIAYPSPLLEVLRAHEGLGLWLDLGNLHEVGHGTADAVEALAPFAEYVHVKDYGLGEDGWKHFVAAGSGSVPYEELLPVLHRARPVLPYALETHVRVSPVDALAQGAAYLRRTVPGGLA</sequence>
<reference evidence="2 3" key="1">
    <citation type="submission" date="2018-07" db="EMBL/GenBank/DDBJ databases">
        <title>Streptomyces species from bats.</title>
        <authorList>
            <person name="Dunlap C."/>
        </authorList>
    </citation>
    <scope>NUCLEOTIDE SEQUENCE [LARGE SCALE GENOMIC DNA]</scope>
    <source>
        <strain evidence="2 3">AC230</strain>
    </source>
</reference>
<dbReference type="OrthoDB" id="9815124at2"/>
<dbReference type="Pfam" id="PF01261">
    <property type="entry name" value="AP_endonuc_2"/>
    <property type="match status" value="1"/>
</dbReference>
<dbReference type="Proteomes" id="UP000253741">
    <property type="component" value="Unassembled WGS sequence"/>
</dbReference>
<dbReference type="SUPFAM" id="SSF51658">
    <property type="entry name" value="Xylose isomerase-like"/>
    <property type="match status" value="1"/>
</dbReference>
<organism evidence="2 3">
    <name type="scientific">Streptomyces corynorhini</name>
    <dbReference type="NCBI Taxonomy" id="2282652"/>
    <lineage>
        <taxon>Bacteria</taxon>
        <taxon>Bacillati</taxon>
        <taxon>Actinomycetota</taxon>
        <taxon>Actinomycetes</taxon>
        <taxon>Kitasatosporales</taxon>
        <taxon>Streptomycetaceae</taxon>
        <taxon>Streptomyces</taxon>
    </lineage>
</organism>
<accession>A0A370AZW6</accession>
<dbReference type="AlphaFoldDB" id="A0A370AZW6"/>
<dbReference type="InterPro" id="IPR013022">
    <property type="entry name" value="Xyl_isomerase-like_TIM-brl"/>
</dbReference>
<dbReference type="InterPro" id="IPR036237">
    <property type="entry name" value="Xyl_isomerase-like_sf"/>
</dbReference>
<dbReference type="RefSeq" id="WP_147286171.1">
    <property type="nucleotide sequence ID" value="NZ_QQNA01000324.1"/>
</dbReference>
<gene>
    <name evidence="2" type="ORF">DVH02_30765</name>
</gene>